<dbReference type="EMBL" id="LAZR01027518">
    <property type="protein sequence ID" value="KKL65471.1"/>
    <property type="molecule type" value="Genomic_DNA"/>
</dbReference>
<organism evidence="2">
    <name type="scientific">marine sediment metagenome</name>
    <dbReference type="NCBI Taxonomy" id="412755"/>
    <lineage>
        <taxon>unclassified sequences</taxon>
        <taxon>metagenomes</taxon>
        <taxon>ecological metagenomes</taxon>
    </lineage>
</organism>
<dbReference type="InterPro" id="IPR036390">
    <property type="entry name" value="WH_DNA-bd_sf"/>
</dbReference>
<evidence type="ECO:0000313" key="2">
    <source>
        <dbReference type="EMBL" id="KKL65471.1"/>
    </source>
</evidence>
<accession>A0A0F9EGS6</accession>
<proteinExistence type="predicted"/>
<dbReference type="InterPro" id="IPR000835">
    <property type="entry name" value="HTH_MarR-typ"/>
</dbReference>
<sequence>MNQVLDHVMASHGISVGDICTHLNLTQSNVSSQLTGLKHRKLVDNGYGKWYCATSVIELDDNMIEITHHNGDVEIWES</sequence>
<dbReference type="AlphaFoldDB" id="A0A0F9EGS6"/>
<dbReference type="GO" id="GO:0003700">
    <property type="term" value="F:DNA-binding transcription factor activity"/>
    <property type="evidence" value="ECO:0007669"/>
    <property type="project" value="InterPro"/>
</dbReference>
<protein>
    <recommendedName>
        <fullName evidence="1">HTH marR-type domain-containing protein</fullName>
    </recommendedName>
</protein>
<dbReference type="Gene3D" id="1.10.10.10">
    <property type="entry name" value="Winged helix-like DNA-binding domain superfamily/Winged helix DNA-binding domain"/>
    <property type="match status" value="1"/>
</dbReference>
<comment type="caution">
    <text evidence="2">The sequence shown here is derived from an EMBL/GenBank/DDBJ whole genome shotgun (WGS) entry which is preliminary data.</text>
</comment>
<feature type="domain" description="HTH marR-type" evidence="1">
    <location>
        <begin position="3"/>
        <end position="44"/>
    </location>
</feature>
<evidence type="ECO:0000259" key="1">
    <source>
        <dbReference type="Pfam" id="PF12802"/>
    </source>
</evidence>
<dbReference type="SUPFAM" id="SSF46785">
    <property type="entry name" value="Winged helix' DNA-binding domain"/>
    <property type="match status" value="1"/>
</dbReference>
<reference evidence="2" key="1">
    <citation type="journal article" date="2015" name="Nature">
        <title>Complex archaea that bridge the gap between prokaryotes and eukaryotes.</title>
        <authorList>
            <person name="Spang A."/>
            <person name="Saw J.H."/>
            <person name="Jorgensen S.L."/>
            <person name="Zaremba-Niedzwiedzka K."/>
            <person name="Martijn J."/>
            <person name="Lind A.E."/>
            <person name="van Eijk R."/>
            <person name="Schleper C."/>
            <person name="Guy L."/>
            <person name="Ettema T.J."/>
        </authorList>
    </citation>
    <scope>NUCLEOTIDE SEQUENCE</scope>
</reference>
<name>A0A0F9EGS6_9ZZZZ</name>
<dbReference type="Pfam" id="PF12802">
    <property type="entry name" value="MarR_2"/>
    <property type="match status" value="1"/>
</dbReference>
<dbReference type="InterPro" id="IPR036388">
    <property type="entry name" value="WH-like_DNA-bd_sf"/>
</dbReference>
<gene>
    <name evidence="2" type="ORF">LCGC14_2154620</name>
</gene>